<feature type="compositionally biased region" description="Pro residues" evidence="1">
    <location>
        <begin position="110"/>
        <end position="148"/>
    </location>
</feature>
<dbReference type="PANTHER" id="PTHR28108:SF1">
    <property type="entry name" value="SWR1-COMPLEX PROTEIN 3"/>
    <property type="match status" value="1"/>
</dbReference>
<dbReference type="OrthoDB" id="5338195at2759"/>
<gene>
    <name evidence="2 4" type="ORF">P152DRAFT_456633</name>
</gene>
<reference evidence="4" key="2">
    <citation type="submission" date="2020-04" db="EMBL/GenBank/DDBJ databases">
        <authorList>
            <consortium name="NCBI Genome Project"/>
        </authorList>
    </citation>
    <scope>NUCLEOTIDE SEQUENCE</scope>
    <source>
        <strain evidence="4">CBS 781.70</strain>
    </source>
</reference>
<feature type="compositionally biased region" description="Pro residues" evidence="1">
    <location>
        <begin position="489"/>
        <end position="504"/>
    </location>
</feature>
<reference evidence="2 4" key="1">
    <citation type="submission" date="2020-01" db="EMBL/GenBank/DDBJ databases">
        <authorList>
            <consortium name="DOE Joint Genome Institute"/>
            <person name="Haridas S."/>
            <person name="Albert R."/>
            <person name="Binder M."/>
            <person name="Bloem J."/>
            <person name="Labutti K."/>
            <person name="Salamov A."/>
            <person name="Andreopoulos B."/>
            <person name="Baker S.E."/>
            <person name="Barry K."/>
            <person name="Bills G."/>
            <person name="Bluhm B.H."/>
            <person name="Cannon C."/>
            <person name="Castanera R."/>
            <person name="Culley D.E."/>
            <person name="Daum C."/>
            <person name="Ezra D."/>
            <person name="Gonzalez J.B."/>
            <person name="Henrissat B."/>
            <person name="Kuo A."/>
            <person name="Liang C."/>
            <person name="Lipzen A."/>
            <person name="Lutzoni F."/>
            <person name="Magnuson J."/>
            <person name="Mondo S."/>
            <person name="Nolan M."/>
            <person name="Ohm R."/>
            <person name="Pangilinan J."/>
            <person name="Park H.-J."/>
            <person name="Ramirez L."/>
            <person name="Alfaro M."/>
            <person name="Sun H."/>
            <person name="Tritt A."/>
            <person name="Yoshinaga Y."/>
            <person name="Zwiers L.-H."/>
            <person name="Turgeon B.G."/>
            <person name="Goodwin S.B."/>
            <person name="Spatafora J.W."/>
            <person name="Crous P.W."/>
            <person name="Grigoriev I.V."/>
        </authorList>
    </citation>
    <scope>NUCLEOTIDE SEQUENCE</scope>
    <source>
        <strain evidence="2 4">CBS 781.70</strain>
    </source>
</reference>
<organism evidence="2">
    <name type="scientific">Eremomyces bilateralis CBS 781.70</name>
    <dbReference type="NCBI Taxonomy" id="1392243"/>
    <lineage>
        <taxon>Eukaryota</taxon>
        <taxon>Fungi</taxon>
        <taxon>Dikarya</taxon>
        <taxon>Ascomycota</taxon>
        <taxon>Pezizomycotina</taxon>
        <taxon>Dothideomycetes</taxon>
        <taxon>Dothideomycetes incertae sedis</taxon>
        <taxon>Eremomycetales</taxon>
        <taxon>Eremomycetaceae</taxon>
        <taxon>Eremomyces</taxon>
    </lineage>
</organism>
<feature type="compositionally biased region" description="Pro residues" evidence="1">
    <location>
        <begin position="319"/>
        <end position="334"/>
    </location>
</feature>
<protein>
    <submittedName>
        <fullName evidence="2 4">Uncharacterized protein</fullName>
    </submittedName>
</protein>
<feature type="compositionally biased region" description="Polar residues" evidence="1">
    <location>
        <begin position="448"/>
        <end position="459"/>
    </location>
</feature>
<dbReference type="RefSeq" id="XP_033536014.1">
    <property type="nucleotide sequence ID" value="XM_033679044.1"/>
</dbReference>
<feature type="region of interest" description="Disordered" evidence="1">
    <location>
        <begin position="430"/>
        <end position="510"/>
    </location>
</feature>
<evidence type="ECO:0000256" key="1">
    <source>
        <dbReference type="SAM" id="MobiDB-lite"/>
    </source>
</evidence>
<feature type="compositionally biased region" description="Low complexity" evidence="1">
    <location>
        <begin position="248"/>
        <end position="268"/>
    </location>
</feature>
<feature type="compositionally biased region" description="Polar residues" evidence="1">
    <location>
        <begin position="80"/>
        <end position="106"/>
    </location>
</feature>
<evidence type="ECO:0000313" key="3">
    <source>
        <dbReference type="Proteomes" id="UP000504638"/>
    </source>
</evidence>
<feature type="compositionally biased region" description="Polar residues" evidence="1">
    <location>
        <begin position="468"/>
        <end position="482"/>
    </location>
</feature>
<dbReference type="GO" id="GO:0000812">
    <property type="term" value="C:Swr1 complex"/>
    <property type="evidence" value="ECO:0007669"/>
    <property type="project" value="InterPro"/>
</dbReference>
<dbReference type="GeneID" id="54419614"/>
<dbReference type="GO" id="GO:0140849">
    <property type="term" value="F:ATP-dependent H2AZ histone chaperone activity"/>
    <property type="evidence" value="ECO:0007669"/>
    <property type="project" value="InterPro"/>
</dbReference>
<feature type="compositionally biased region" description="Pro residues" evidence="1">
    <location>
        <begin position="275"/>
        <end position="289"/>
    </location>
</feature>
<evidence type="ECO:0000313" key="2">
    <source>
        <dbReference type="EMBL" id="KAF1814383.1"/>
    </source>
</evidence>
<keyword evidence="3" id="KW-1185">Reference proteome</keyword>
<proteinExistence type="predicted"/>
<feature type="region of interest" description="Disordered" evidence="1">
    <location>
        <begin position="58"/>
        <end position="203"/>
    </location>
</feature>
<feature type="compositionally biased region" description="Pro residues" evidence="1">
    <location>
        <begin position="296"/>
        <end position="310"/>
    </location>
</feature>
<dbReference type="EMBL" id="ML975153">
    <property type="protein sequence ID" value="KAF1814383.1"/>
    <property type="molecule type" value="Genomic_DNA"/>
</dbReference>
<sequence length="582" mass="62368">MKEWAKGVKVTIEPHIFQANLYVVRMDALPGERILTETAPVPYGSPFYSGYPASPTPGQYHYHRPPPYTVAPAQHGTPKTPISTPGPSFLAQGQSTPIRSAQQPSISRGPMPPRPPPQQPPPQQPPPQQPPPQQPPPQQAPPQQPPQQPSHQARSNVPENAPHHAAAPTPPASQPPPPAPTPSPAPSQQPAPDPVIHMLAQRASTNMELKQVMRIVASGNANPSQLEYFQRHIDELSAIVKARGGHTAHGTPTPAPPASSHSPTPTSAQSKTNMPTPPVQTPAPAPQPAPASVKTPAPPPPAAPPAPPRQPSASNPFSHPLPSPAPRPPPPPTMQHPQQNPFGTPSSLPYAYQGPQQAHVYRQPLPPRPRIVRPPANDGPVHLLIEFEENTNDRWLFPRMSIIEYQPGFRAATASFLILRDLDGKPIREKRRVAEPATPAVKPEAVSAASQNTQSNHTPSAADPGASATPSKHTPQGASNASLAIKPEVPAPAPPPPTHPPSPLKPQGIPELDVDGPFYYQPVTIRFFAEDETTFVLSALSRAVAPQKDVREYMEMVFAKGTRAPDRFLPLRLPKAEDGDGI</sequence>
<evidence type="ECO:0000313" key="4">
    <source>
        <dbReference type="RefSeq" id="XP_033536014.1"/>
    </source>
</evidence>
<name>A0A6G1G8M8_9PEZI</name>
<feature type="region of interest" description="Disordered" evidence="1">
    <location>
        <begin position="244"/>
        <end position="352"/>
    </location>
</feature>
<accession>A0A6G1G8M8</accession>
<dbReference type="InterPro" id="IPR037651">
    <property type="entry name" value="Swc3"/>
</dbReference>
<feature type="compositionally biased region" description="Pro residues" evidence="1">
    <location>
        <begin position="168"/>
        <end position="193"/>
    </location>
</feature>
<dbReference type="PANTHER" id="PTHR28108">
    <property type="entry name" value="SWR1-COMPLEX PROTEIN 3"/>
    <property type="match status" value="1"/>
</dbReference>
<reference evidence="4" key="3">
    <citation type="submission" date="2025-04" db="UniProtKB">
        <authorList>
            <consortium name="RefSeq"/>
        </authorList>
    </citation>
    <scope>IDENTIFICATION</scope>
    <source>
        <strain evidence="4">CBS 781.70</strain>
    </source>
</reference>
<dbReference type="Proteomes" id="UP000504638">
    <property type="component" value="Unplaced"/>
</dbReference>
<dbReference type="AlphaFoldDB" id="A0A6G1G8M8"/>